<dbReference type="EMBL" id="JAYKXP010000013">
    <property type="protein sequence ID" value="KAK7051215.1"/>
    <property type="molecule type" value="Genomic_DNA"/>
</dbReference>
<gene>
    <name evidence="2" type="ORF">VNI00_004715</name>
</gene>
<reference evidence="2 3" key="1">
    <citation type="submission" date="2024-01" db="EMBL/GenBank/DDBJ databases">
        <title>A draft genome for a cacao thread blight-causing isolate of Paramarasmius palmivorus.</title>
        <authorList>
            <person name="Baruah I.K."/>
            <person name="Bukari Y."/>
            <person name="Amoako-Attah I."/>
            <person name="Meinhardt L.W."/>
            <person name="Bailey B.A."/>
            <person name="Cohen S.P."/>
        </authorList>
    </citation>
    <scope>NUCLEOTIDE SEQUENCE [LARGE SCALE GENOMIC DNA]</scope>
    <source>
        <strain evidence="2 3">GH-12</strain>
    </source>
</reference>
<dbReference type="Proteomes" id="UP001383192">
    <property type="component" value="Unassembled WGS sequence"/>
</dbReference>
<evidence type="ECO:0000256" key="1">
    <source>
        <dbReference type="SAM" id="MobiDB-lite"/>
    </source>
</evidence>
<evidence type="ECO:0000313" key="2">
    <source>
        <dbReference type="EMBL" id="KAK7051215.1"/>
    </source>
</evidence>
<proteinExistence type="predicted"/>
<feature type="compositionally biased region" description="Polar residues" evidence="1">
    <location>
        <begin position="158"/>
        <end position="168"/>
    </location>
</feature>
<dbReference type="AlphaFoldDB" id="A0AAW0DIJ9"/>
<accession>A0AAW0DIJ9</accession>
<name>A0AAW0DIJ9_9AGAR</name>
<feature type="region of interest" description="Disordered" evidence="1">
    <location>
        <begin position="156"/>
        <end position="181"/>
    </location>
</feature>
<comment type="caution">
    <text evidence="2">The sequence shown here is derived from an EMBL/GenBank/DDBJ whole genome shotgun (WGS) entry which is preliminary data.</text>
</comment>
<evidence type="ECO:0000313" key="3">
    <source>
        <dbReference type="Proteomes" id="UP001383192"/>
    </source>
</evidence>
<sequence length="243" mass="27120">MEVIFDNKSNVLNAKLHTTLDDAVIYTLETTYGFRGRRLTVLKDTNPLPGRRQSVAGPATGVNVGSINWREKIMEVNGVRKKIADLKKRKGGYFSNVRRWQWSSERKEYDVRFKNDEFGSGGGRSLATHVPRRSTSVNVAENNQDRHALNRLHAINIDPSNGDGSTTLDPAGSADDHGEDQEGVVGRFQVPFRPHLFTKSRAPKLRIKGAALVEDEVFLILVLIYSEAKRQDKTNSSITSEGT</sequence>
<organism evidence="2 3">
    <name type="scientific">Paramarasmius palmivorus</name>
    <dbReference type="NCBI Taxonomy" id="297713"/>
    <lineage>
        <taxon>Eukaryota</taxon>
        <taxon>Fungi</taxon>
        <taxon>Dikarya</taxon>
        <taxon>Basidiomycota</taxon>
        <taxon>Agaricomycotina</taxon>
        <taxon>Agaricomycetes</taxon>
        <taxon>Agaricomycetidae</taxon>
        <taxon>Agaricales</taxon>
        <taxon>Marasmiineae</taxon>
        <taxon>Marasmiaceae</taxon>
        <taxon>Paramarasmius</taxon>
    </lineage>
</organism>
<keyword evidence="3" id="KW-1185">Reference proteome</keyword>
<protein>
    <submittedName>
        <fullName evidence="2">Uncharacterized protein</fullName>
    </submittedName>
</protein>